<protein>
    <submittedName>
        <fullName evidence="4">Murein DD-endopeptidase MepM/ murein hydrolase activator NlpD</fullName>
    </submittedName>
</protein>
<keyword evidence="1" id="KW-0175">Coiled coil</keyword>
<dbReference type="SUPFAM" id="SSF51261">
    <property type="entry name" value="Duplicated hybrid motif"/>
    <property type="match status" value="1"/>
</dbReference>
<evidence type="ECO:0000259" key="3">
    <source>
        <dbReference type="Pfam" id="PF01551"/>
    </source>
</evidence>
<dbReference type="Proteomes" id="UP000552836">
    <property type="component" value="Unassembled WGS sequence"/>
</dbReference>
<keyword evidence="4" id="KW-0378">Hydrolase</keyword>
<accession>A0A846LPG6</accession>
<evidence type="ECO:0000256" key="2">
    <source>
        <dbReference type="SAM" id="MobiDB-lite"/>
    </source>
</evidence>
<evidence type="ECO:0000256" key="1">
    <source>
        <dbReference type="SAM" id="Coils"/>
    </source>
</evidence>
<feature type="region of interest" description="Disordered" evidence="2">
    <location>
        <begin position="1"/>
        <end position="28"/>
    </location>
</feature>
<dbReference type="Gene3D" id="2.70.70.10">
    <property type="entry name" value="Glucose Permease (Domain IIA)"/>
    <property type="match status" value="1"/>
</dbReference>
<evidence type="ECO:0000313" key="4">
    <source>
        <dbReference type="EMBL" id="NIH69307.1"/>
    </source>
</evidence>
<comment type="caution">
    <text evidence="4">The sequence shown here is derived from an EMBL/GenBank/DDBJ whole genome shotgun (WGS) entry which is preliminary data.</text>
</comment>
<organism evidence="4 5">
    <name type="scientific">Modestobacter marinus</name>
    <dbReference type="NCBI Taxonomy" id="477641"/>
    <lineage>
        <taxon>Bacteria</taxon>
        <taxon>Bacillati</taxon>
        <taxon>Actinomycetota</taxon>
        <taxon>Actinomycetes</taxon>
        <taxon>Geodermatophilales</taxon>
        <taxon>Geodermatophilaceae</taxon>
        <taxon>Modestobacter</taxon>
    </lineage>
</organism>
<name>A0A846LPG6_9ACTN</name>
<evidence type="ECO:0000313" key="5">
    <source>
        <dbReference type="Proteomes" id="UP000552836"/>
    </source>
</evidence>
<feature type="coiled-coil region" evidence="1">
    <location>
        <begin position="252"/>
        <end position="286"/>
    </location>
</feature>
<dbReference type="InterPro" id="IPR011055">
    <property type="entry name" value="Dup_hybrid_motif"/>
</dbReference>
<proteinExistence type="predicted"/>
<feature type="domain" description="M23ase beta-sheet core" evidence="3">
    <location>
        <begin position="327"/>
        <end position="416"/>
    </location>
</feature>
<reference evidence="4 5" key="1">
    <citation type="submission" date="2020-02" db="EMBL/GenBank/DDBJ databases">
        <title>Sequencing the genomes of 1000 actinobacteria strains.</title>
        <authorList>
            <person name="Klenk H.-P."/>
        </authorList>
    </citation>
    <scope>NUCLEOTIDE SEQUENCE [LARGE SCALE GENOMIC DNA]</scope>
    <source>
        <strain evidence="4 5">DSM 45201</strain>
    </source>
</reference>
<dbReference type="GO" id="GO:0004222">
    <property type="term" value="F:metalloendopeptidase activity"/>
    <property type="evidence" value="ECO:0007669"/>
    <property type="project" value="TreeGrafter"/>
</dbReference>
<sequence length="441" mass="45130">MSHGVNPAKAGRAASRPNPSANPVGSQEERRTVALATLHHRISSLSTFRRPLARWAPLTIAAAITLQLALTTTSAVAAPGDSDIAQTSPQSASETARAEIARVEELLGRAEVELQRLTVLAEATGEASRVAEQDLLTAQAAAASTAADLAAARAAGAVVQEDVAELGRETYMGADALSGAVTLLGARSPEDLLERAATLELIGKERTERLDALRAVEAEVQRADETARDAVAGRDAAARTAQQVAVDAQAQLVQAQTAYDAAAGEKAVLEQQLQAAQVQLLAAQGDADPVATVDERQRAVTAASAAGTASLAAGRVTSCFGSRWGTNHNGVDIAAPIGTPIYAPDSGVVLHAGAANGFGLAVYLQHPDGTISLYGHINQALVTAGQVVTAGEQIAEVGNRGQSTGPHVHVELHTGGLYATRNDPAPWLAARGISLGGACAV</sequence>
<dbReference type="AlphaFoldDB" id="A0A846LPG6"/>
<feature type="coiled-coil region" evidence="1">
    <location>
        <begin position="93"/>
        <end position="120"/>
    </location>
</feature>
<dbReference type="CDD" id="cd12797">
    <property type="entry name" value="M23_peptidase"/>
    <property type="match status" value="1"/>
</dbReference>
<dbReference type="Pfam" id="PF01551">
    <property type="entry name" value="Peptidase_M23"/>
    <property type="match status" value="1"/>
</dbReference>
<dbReference type="PANTHER" id="PTHR21666">
    <property type="entry name" value="PEPTIDASE-RELATED"/>
    <property type="match status" value="1"/>
</dbReference>
<dbReference type="EMBL" id="JAAMPA010000002">
    <property type="protein sequence ID" value="NIH69307.1"/>
    <property type="molecule type" value="Genomic_DNA"/>
</dbReference>
<gene>
    <name evidence="4" type="ORF">FB380_003795</name>
</gene>
<dbReference type="InterPro" id="IPR016047">
    <property type="entry name" value="M23ase_b-sheet_dom"/>
</dbReference>
<dbReference type="PANTHER" id="PTHR21666:SF270">
    <property type="entry name" value="MUREIN HYDROLASE ACTIVATOR ENVC"/>
    <property type="match status" value="1"/>
</dbReference>
<dbReference type="InterPro" id="IPR050570">
    <property type="entry name" value="Cell_wall_metabolism_enzyme"/>
</dbReference>